<dbReference type="GO" id="GO:0032259">
    <property type="term" value="P:methylation"/>
    <property type="evidence" value="ECO:0007669"/>
    <property type="project" value="UniProtKB-KW"/>
</dbReference>
<dbReference type="InterPro" id="IPR029063">
    <property type="entry name" value="SAM-dependent_MTases_sf"/>
</dbReference>
<evidence type="ECO:0000256" key="1">
    <source>
        <dbReference type="SAM" id="MobiDB-lite"/>
    </source>
</evidence>
<accession>A0A0C2CQH1</accession>
<evidence type="ECO:0000313" key="4">
    <source>
        <dbReference type="Proteomes" id="UP000031599"/>
    </source>
</evidence>
<reference evidence="3 4" key="1">
    <citation type="submission" date="2014-12" db="EMBL/GenBank/DDBJ databases">
        <title>Genome assembly of Enhygromyxa salina DSM 15201.</title>
        <authorList>
            <person name="Sharma G."/>
            <person name="Subramanian S."/>
        </authorList>
    </citation>
    <scope>NUCLEOTIDE SEQUENCE [LARGE SCALE GENOMIC DNA]</scope>
    <source>
        <strain evidence="3 4">DSM 15201</strain>
    </source>
</reference>
<dbReference type="EMBL" id="JMCC02000097">
    <property type="protein sequence ID" value="KIG13441.1"/>
    <property type="molecule type" value="Genomic_DNA"/>
</dbReference>
<feature type="domain" description="Methyltransferase" evidence="2">
    <location>
        <begin position="144"/>
        <end position="288"/>
    </location>
</feature>
<dbReference type="SUPFAM" id="SSF53335">
    <property type="entry name" value="S-adenosyl-L-methionine-dependent methyltransferases"/>
    <property type="match status" value="1"/>
</dbReference>
<feature type="compositionally biased region" description="Basic and acidic residues" evidence="1">
    <location>
        <begin position="400"/>
        <end position="414"/>
    </location>
</feature>
<dbReference type="PANTHER" id="PTHR13369">
    <property type="match status" value="1"/>
</dbReference>
<dbReference type="GO" id="GO:0005737">
    <property type="term" value="C:cytoplasm"/>
    <property type="evidence" value="ECO:0007669"/>
    <property type="project" value="TreeGrafter"/>
</dbReference>
<name>A0A0C2CQH1_9BACT</name>
<sequence length="414" mass="44737">MKVHPKLARARAKLERKLIRGWERAVFSAPQTADGSHEQRVVEGPGPLEANDPRAASLVVALMHEAEAAASAGLVKHAYVIDARHRLEVDARHGHVKQRELDAQTVDKIMGGKDRALRPDRSADLLRAIGIMNADGTISARNAKKYKQVNHLVELCRPTWAGRTSEQPLRIVDLACGNSYLSFVLLEALRLEGIEARLLGVDLREDVVTTSRARADQLGFGEQARFVVASLESLELDAVRDGLGGAPDLAISLHACDTATDAALTLAVRAGVESILCVPCCQAELARQLGEPKSRARAGAALVPATVEQGLLRRSLGELLTDGLRVELLEACGYELGVLEFVASSHTPKNLLLRAKRARSLAPAQWRLDPVRDRCAQLGVDPALLRSLTQLAEQAAQAEQGDRDGAEPERTPSS</sequence>
<feature type="region of interest" description="Disordered" evidence="1">
    <location>
        <begin position="392"/>
        <end position="414"/>
    </location>
</feature>
<dbReference type="Pfam" id="PF13679">
    <property type="entry name" value="Methyltransf_32"/>
    <property type="match status" value="1"/>
</dbReference>
<protein>
    <submittedName>
        <fullName evidence="3">Methyltransferase</fullName>
    </submittedName>
</protein>
<evidence type="ECO:0000259" key="2">
    <source>
        <dbReference type="Pfam" id="PF13679"/>
    </source>
</evidence>
<gene>
    <name evidence="3" type="ORF">DB30_08068</name>
</gene>
<proteinExistence type="predicted"/>
<dbReference type="InterPro" id="IPR025714">
    <property type="entry name" value="Methyltranfer_dom"/>
</dbReference>
<dbReference type="Gene3D" id="3.40.50.150">
    <property type="entry name" value="Vaccinia Virus protein VP39"/>
    <property type="match status" value="1"/>
</dbReference>
<dbReference type="Proteomes" id="UP000031599">
    <property type="component" value="Unassembled WGS sequence"/>
</dbReference>
<evidence type="ECO:0000313" key="3">
    <source>
        <dbReference type="EMBL" id="KIG13441.1"/>
    </source>
</evidence>
<dbReference type="PANTHER" id="PTHR13369:SF3">
    <property type="entry name" value="METHYLTRANSFERASE DOMAIN-CONTAINING PROTEIN"/>
    <property type="match status" value="1"/>
</dbReference>
<organism evidence="3 4">
    <name type="scientific">Enhygromyxa salina</name>
    <dbReference type="NCBI Taxonomy" id="215803"/>
    <lineage>
        <taxon>Bacteria</taxon>
        <taxon>Pseudomonadati</taxon>
        <taxon>Myxococcota</taxon>
        <taxon>Polyangia</taxon>
        <taxon>Nannocystales</taxon>
        <taxon>Nannocystaceae</taxon>
        <taxon>Enhygromyxa</taxon>
    </lineage>
</organism>
<keyword evidence="3" id="KW-0489">Methyltransferase</keyword>
<comment type="caution">
    <text evidence="3">The sequence shown here is derived from an EMBL/GenBank/DDBJ whole genome shotgun (WGS) entry which is preliminary data.</text>
</comment>
<dbReference type="CDD" id="cd02440">
    <property type="entry name" value="AdoMet_MTases"/>
    <property type="match status" value="1"/>
</dbReference>
<dbReference type="GO" id="GO:0008168">
    <property type="term" value="F:methyltransferase activity"/>
    <property type="evidence" value="ECO:0007669"/>
    <property type="project" value="UniProtKB-KW"/>
</dbReference>
<dbReference type="AlphaFoldDB" id="A0A0C2CQH1"/>
<keyword evidence="3" id="KW-0808">Transferase</keyword>